<accession>A0ABT5F9J5</accession>
<reference evidence="1 2" key="1">
    <citation type="submission" date="2023-01" db="EMBL/GenBank/DDBJ databases">
        <title>Psychrosphaera sp. nov., isolated from marine algae.</title>
        <authorList>
            <person name="Bayburt H."/>
            <person name="Choi B.J."/>
            <person name="Kim J.M."/>
            <person name="Choi D.G."/>
            <person name="Jeon C.O."/>
        </authorList>
    </citation>
    <scope>NUCLEOTIDE SEQUENCE [LARGE SCALE GENOMIC DNA]</scope>
    <source>
        <strain evidence="1 2">G1-22</strain>
    </source>
</reference>
<name>A0ABT5F9J5_9GAMM</name>
<sequence>MLTPKLNLENFTIQDNIDHSYIVNKSTQQKYKLELADTLFLRCIDGKKILTQSKLKLPNS</sequence>
<keyword evidence="2" id="KW-1185">Reference proteome</keyword>
<proteinExistence type="predicted"/>
<organism evidence="1 2">
    <name type="scientific">Psychrosphaera algicola</name>
    <dbReference type="NCBI Taxonomy" id="3023714"/>
    <lineage>
        <taxon>Bacteria</taxon>
        <taxon>Pseudomonadati</taxon>
        <taxon>Pseudomonadota</taxon>
        <taxon>Gammaproteobacteria</taxon>
        <taxon>Alteromonadales</taxon>
        <taxon>Pseudoalteromonadaceae</taxon>
        <taxon>Psychrosphaera</taxon>
    </lineage>
</organism>
<evidence type="ECO:0000313" key="1">
    <source>
        <dbReference type="EMBL" id="MDC2888190.1"/>
    </source>
</evidence>
<dbReference type="RefSeq" id="WP_272179875.1">
    <property type="nucleotide sequence ID" value="NZ_JAQOMS010000002.1"/>
</dbReference>
<evidence type="ECO:0000313" key="2">
    <source>
        <dbReference type="Proteomes" id="UP001528411"/>
    </source>
</evidence>
<protein>
    <submittedName>
        <fullName evidence="1">Uncharacterized protein</fullName>
    </submittedName>
</protein>
<dbReference type="EMBL" id="JAQOMS010000002">
    <property type="protein sequence ID" value="MDC2888190.1"/>
    <property type="molecule type" value="Genomic_DNA"/>
</dbReference>
<dbReference type="Proteomes" id="UP001528411">
    <property type="component" value="Unassembled WGS sequence"/>
</dbReference>
<comment type="caution">
    <text evidence="1">The sequence shown here is derived from an EMBL/GenBank/DDBJ whole genome shotgun (WGS) entry which is preliminary data.</text>
</comment>
<gene>
    <name evidence="1" type="ORF">PN838_04475</name>
</gene>